<evidence type="ECO:0000256" key="2">
    <source>
        <dbReference type="SAM" id="Phobius"/>
    </source>
</evidence>
<feature type="transmembrane region" description="Helical" evidence="2">
    <location>
        <begin position="1502"/>
        <end position="1523"/>
    </location>
</feature>
<keyword evidence="2" id="KW-0472">Membrane</keyword>
<dbReference type="SMART" id="SM01411">
    <property type="entry name" value="Ephrin_rec_like"/>
    <property type="match status" value="2"/>
</dbReference>
<evidence type="ECO:0000259" key="3">
    <source>
        <dbReference type="Pfam" id="PF07699"/>
    </source>
</evidence>
<dbReference type="PANTHER" id="PTHR46967">
    <property type="entry name" value="INSULIN-LIKE GROWTH FACTOR BINDING PROTEIN,N-TERMINAL"/>
    <property type="match status" value="1"/>
</dbReference>
<dbReference type="EMBL" id="CAXAMN010024417">
    <property type="protein sequence ID" value="CAK9086561.1"/>
    <property type="molecule type" value="Genomic_DNA"/>
</dbReference>
<dbReference type="Gene3D" id="3.40.190.100">
    <property type="entry name" value="Glycine betaine-binding periplasmic protein, domain 2"/>
    <property type="match status" value="1"/>
</dbReference>
<keyword evidence="2" id="KW-1133">Transmembrane helix</keyword>
<evidence type="ECO:0000313" key="5">
    <source>
        <dbReference type="Proteomes" id="UP001642484"/>
    </source>
</evidence>
<feature type="transmembrane region" description="Helical" evidence="2">
    <location>
        <begin position="1529"/>
        <end position="1546"/>
    </location>
</feature>
<evidence type="ECO:0000313" key="4">
    <source>
        <dbReference type="EMBL" id="CAK9086561.1"/>
    </source>
</evidence>
<name>A0ABP0QHS8_9DINO</name>
<keyword evidence="5" id="KW-1185">Reference proteome</keyword>
<dbReference type="InterPro" id="IPR011641">
    <property type="entry name" value="Tyr-kin_ephrin_A/B_rcpt-like"/>
</dbReference>
<feature type="domain" description="Tyrosine-protein kinase ephrin type A/B receptor-like" evidence="3">
    <location>
        <begin position="1093"/>
        <end position="1141"/>
    </location>
</feature>
<feature type="transmembrane region" description="Helical" evidence="2">
    <location>
        <begin position="1286"/>
        <end position="1308"/>
    </location>
</feature>
<dbReference type="Gene3D" id="2.10.50.10">
    <property type="entry name" value="Tumor Necrosis Factor Receptor, subunit A, domain 2"/>
    <property type="match status" value="1"/>
</dbReference>
<feature type="transmembrane region" description="Helical" evidence="2">
    <location>
        <begin position="1553"/>
        <end position="1571"/>
    </location>
</feature>
<feature type="transmembrane region" description="Helical" evidence="2">
    <location>
        <begin position="1254"/>
        <end position="1274"/>
    </location>
</feature>
<sequence>MIEGKDDRGSKKQSDLSKHKDAEQRKEDRREDRRWATTEVERSEVKTEQTAPEKDHSQQVSKTEVEPKGTWTVEVSIAVSAQSLGQFVISPLDLVQDLKARIASQLCPTRPWAVNGKLLHGSSVLEEKDSLKDAGVEDSSDLQFLSLMTVSREDALPRNELLLLPEVLNQVLNPCTIKAYQPKVQWVLESFVTRGSDAELEQDWAHASAREGVQCEDLTNPEGSDELWLCFRDGHLGALRHRKYVMTCNYQKGLLRLSYFGLNDGSFVPSEAPPHGWHERDSDGDQRGRSAAPLLAPILGNMRQNNLVTCFTMASQQLALPCSLLALKSEGFEVLEVLSADRLHGFGLRVAFDLLLAVRSVKTLETCIVAAYFHPMMTASEFTVDTSSEDFSQRYFNQKIFRSLLDASVGDSIDQVLVMWHIDLVQTLRFTFGPIPPAFRSFRQQLAKQWLPESQSRIQSFNQLLQHELVAQIPLEPYLLELPKTVCPNPSCPAGSDCAKHQHLFSLSVAPVCPGGDRCNRNLKRRVRPCRRHHCRGPTGQAGCNCIRLWIPTVAGARWSASRASPKGKAKAKSKKKSYVEAEDEEIGGLEKLRSFLSLEITATGNSGQKQPYKSSEKCLKDLANLSYPYQLKVYLRRPYRRKELSNGTESYPVGIFLVDYAAQHATAELVAILLQEKLGYKVKRMIDGKLTSDAFYALAGCLQPSDSSNRRCGDQMQTRAHISVEGWTSGYQTEWDELQRNSPSFAPRNLGNMGYQGSAGMFISATVQEKAYRSEGLSLDFYRDYNVSWEDPGRYFTRPQDINVSKLLPCEKTSLMHVGQMAAYLKVTGDHEGVIVQGDGTVIGRCFDGYFWRAPTCRSNASSCIAMISGGSGWSVLAHLQQATFHSMPLVWAVGSTWGSFTSLPMEYTTMFYWWTPDPTFLRLKAMPIIFPPYNRREYESGIQRTAAAAISIDKYVSQDLHVLAPEIEEFMSSYLVEMQDVDEIMLDQLESKESFFAAACRWLKANEDRWLKWLPDKTKCFPRYGLFSDKEEIFVKSRASETDLSCQPCRPGFFSLPLEDHDGSTFICQECDVGTYQVFGASIACDPCGTGEYQDETGSKSCKRCGFGEYQDISGQSGCKQCPVQTTTGGMGSRSIHDCGCLATTINMAERGGFLCQPCPKGLHCPFASSLPSLQHQVADPQAQHPPQVMEGYYSEPAEPLSLYKCEPSEHCPGGGPGECAGGLMGIPCAMCDAGQNWNGQGCTECQDEAPLVWAVILILLLLVLLKAYDFVESTSRAEASSFQACTFAAGIGINVVQNMAIFGLMSVRWSPSVSVTSQSLRVVLLDVDQLGLGCLTGKSNFMRFLASGLVFPLASIFLLSRWLASPLLKPLESCYSCPTFWPERLKLGVKPWKLYKTFNTIGALLTVGFATLSAVSLQPLMCYHHPNGKSSLVKYTGTFCGDHEQIIMVAVGMVLMVFALSFFVTCTIAVIKIPQWSAEQHSAWVQAFTFLTAKFRLDVWWFGLLLPIRGFVLSMVVVLATDQPELQVALASLMILCYLCTMVRMWPWKAVILNYADAALCSCLLLLVNQSPHFTTESETKFTEGFSLAIIALEAACLLLTAIVCIVAVISSYCGGSGTGVLNLGSANVTKISQALRHTATELLKIEAFYLQKRLCEMNNYDLERIKDVITLMSMDVFPDTTEQYRFHRRISLNVASRHSGFATPEMQSIPFSFNDQELVPHDLDQSEQSQRDEIEEDQQVKQMHEWVLDRGPTLSEMM</sequence>
<feature type="transmembrane region" description="Helical" evidence="2">
    <location>
        <begin position="1344"/>
        <end position="1362"/>
    </location>
</feature>
<evidence type="ECO:0000256" key="1">
    <source>
        <dbReference type="SAM" id="MobiDB-lite"/>
    </source>
</evidence>
<accession>A0ABP0QHS8</accession>
<feature type="region of interest" description="Disordered" evidence="1">
    <location>
        <begin position="1"/>
        <end position="67"/>
    </location>
</feature>
<feature type="transmembrane region" description="Helical" evidence="2">
    <location>
        <begin position="1449"/>
        <end position="1474"/>
    </location>
</feature>
<dbReference type="SUPFAM" id="SSF53850">
    <property type="entry name" value="Periplasmic binding protein-like II"/>
    <property type="match status" value="1"/>
</dbReference>
<organism evidence="4 5">
    <name type="scientific">Durusdinium trenchii</name>
    <dbReference type="NCBI Taxonomy" id="1381693"/>
    <lineage>
        <taxon>Eukaryota</taxon>
        <taxon>Sar</taxon>
        <taxon>Alveolata</taxon>
        <taxon>Dinophyceae</taxon>
        <taxon>Suessiales</taxon>
        <taxon>Symbiodiniaceae</taxon>
        <taxon>Durusdinium</taxon>
    </lineage>
</organism>
<protein>
    <recommendedName>
        <fullName evidence="3">Tyrosine-protein kinase ephrin type A/B receptor-like domain-containing protein</fullName>
    </recommendedName>
</protein>
<dbReference type="PANTHER" id="PTHR46967:SF2">
    <property type="entry name" value="SUSHI, VON WILLEBRAND FACTOR TYPE A, EGF AND PENTRAXIN DOMAIN-CONTAINING PROTEIN 1-LIKE"/>
    <property type="match status" value="1"/>
</dbReference>
<gene>
    <name evidence="4" type="ORF">CCMP2556_LOCUS41927</name>
</gene>
<keyword evidence="2" id="KW-0812">Transmembrane</keyword>
<comment type="caution">
    <text evidence="4">The sequence shown here is derived from an EMBL/GenBank/DDBJ whole genome shotgun (WGS) entry which is preliminary data.</text>
</comment>
<reference evidence="4 5" key="1">
    <citation type="submission" date="2024-02" db="EMBL/GenBank/DDBJ databases">
        <authorList>
            <person name="Chen Y."/>
            <person name="Shah S."/>
            <person name="Dougan E. K."/>
            <person name="Thang M."/>
            <person name="Chan C."/>
        </authorList>
    </citation>
    <scope>NUCLEOTIDE SEQUENCE [LARGE SCALE GENOMIC DNA]</scope>
</reference>
<feature type="transmembrane region" description="Helical" evidence="2">
    <location>
        <begin position="1591"/>
        <end position="1613"/>
    </location>
</feature>
<proteinExistence type="predicted"/>
<dbReference type="Proteomes" id="UP001642484">
    <property type="component" value="Unassembled WGS sequence"/>
</dbReference>
<dbReference type="Gene3D" id="3.40.190.10">
    <property type="entry name" value="Periplasmic binding protein-like II"/>
    <property type="match status" value="1"/>
</dbReference>
<dbReference type="Pfam" id="PF07699">
    <property type="entry name" value="Ephrin_rec_like"/>
    <property type="match status" value="1"/>
</dbReference>
<feature type="transmembrane region" description="Helical" evidence="2">
    <location>
        <begin position="1404"/>
        <end position="1429"/>
    </location>
</feature>